<accession>A0ABV8JZP2</accession>
<evidence type="ECO:0000313" key="3">
    <source>
        <dbReference type="Proteomes" id="UP001595715"/>
    </source>
</evidence>
<organism evidence="2 3">
    <name type="scientific">Paenibacillus xanthanilyticus</name>
    <dbReference type="NCBI Taxonomy" id="1783531"/>
    <lineage>
        <taxon>Bacteria</taxon>
        <taxon>Bacillati</taxon>
        <taxon>Bacillota</taxon>
        <taxon>Bacilli</taxon>
        <taxon>Bacillales</taxon>
        <taxon>Paenibacillaceae</taxon>
        <taxon>Paenibacillus</taxon>
    </lineage>
</organism>
<evidence type="ECO:0000256" key="1">
    <source>
        <dbReference type="SAM" id="Phobius"/>
    </source>
</evidence>
<evidence type="ECO:0000313" key="2">
    <source>
        <dbReference type="EMBL" id="MFC4098435.1"/>
    </source>
</evidence>
<feature type="transmembrane region" description="Helical" evidence="1">
    <location>
        <begin position="36"/>
        <end position="56"/>
    </location>
</feature>
<reference evidence="3" key="1">
    <citation type="journal article" date="2019" name="Int. J. Syst. Evol. Microbiol.">
        <title>The Global Catalogue of Microorganisms (GCM) 10K type strain sequencing project: providing services to taxonomists for standard genome sequencing and annotation.</title>
        <authorList>
            <consortium name="The Broad Institute Genomics Platform"/>
            <consortium name="The Broad Institute Genome Sequencing Center for Infectious Disease"/>
            <person name="Wu L."/>
            <person name="Ma J."/>
        </authorList>
    </citation>
    <scope>NUCLEOTIDE SEQUENCE [LARGE SCALE GENOMIC DNA]</scope>
    <source>
        <strain evidence="3">IBRC-M 10987</strain>
    </source>
</reference>
<feature type="transmembrane region" description="Helical" evidence="1">
    <location>
        <begin position="12"/>
        <end position="29"/>
    </location>
</feature>
<dbReference type="Proteomes" id="UP001595715">
    <property type="component" value="Unassembled WGS sequence"/>
</dbReference>
<feature type="transmembrane region" description="Helical" evidence="1">
    <location>
        <begin position="76"/>
        <end position="96"/>
    </location>
</feature>
<protein>
    <recommendedName>
        <fullName evidence="4">Rod shape-determining protein MreD</fullName>
    </recommendedName>
</protein>
<keyword evidence="1" id="KW-0472">Membrane</keyword>
<proteinExistence type="predicted"/>
<gene>
    <name evidence="2" type="ORF">ACFOZ8_02060</name>
</gene>
<feature type="transmembrane region" description="Helical" evidence="1">
    <location>
        <begin position="103"/>
        <end position="121"/>
    </location>
</feature>
<sequence>MMLWEHFDRNEWYVLSMLAAVYIAVWLLPKIIPTSLMILGLVWGFAGSTLFDFTIGGGLLDFYRVNDSNQYELTDLLVYFMFAPFGYFFIYFYEALKIRRTTLMAYIMGWTLLSVAVQWVSEQMRMTHYQHGYTLVYNIIVFLVMQSITGWFYLYLKAHPVTRSRGRGAAPR</sequence>
<feature type="transmembrane region" description="Helical" evidence="1">
    <location>
        <begin position="133"/>
        <end position="156"/>
    </location>
</feature>
<comment type="caution">
    <text evidence="2">The sequence shown here is derived from an EMBL/GenBank/DDBJ whole genome shotgun (WGS) entry which is preliminary data.</text>
</comment>
<keyword evidence="1" id="KW-0812">Transmembrane</keyword>
<keyword evidence="3" id="KW-1185">Reference proteome</keyword>
<dbReference type="EMBL" id="JBHSAM010000006">
    <property type="protein sequence ID" value="MFC4098435.1"/>
    <property type="molecule type" value="Genomic_DNA"/>
</dbReference>
<evidence type="ECO:0008006" key="4">
    <source>
        <dbReference type="Google" id="ProtNLM"/>
    </source>
</evidence>
<dbReference type="RefSeq" id="WP_377717048.1">
    <property type="nucleotide sequence ID" value="NZ_JBHSAM010000006.1"/>
</dbReference>
<name>A0ABV8JZP2_9BACL</name>
<keyword evidence="1" id="KW-1133">Transmembrane helix</keyword>